<sequence length="419" mass="48343">FIITNNTMIYFDTKLDKQSLENVNMNYIFNFIAPDLFIIKEKTFLGNSSLRFVYIPLVEKIDEYAFCSCSNLSAVIGDNIKSIGKSCFSNSFKLSNVNLSRVKSFPQYSLNSISIRHLRSSCVKFDGECWLSNDSLQSIDFFKIKSVDFKCFSGCKSLDFIRMPLVTKVSNLEKQKYTASPDSSQVIRDLCDVMEKPRVGVTRVNRRIMRQLEENCQFFDIVANQVLYTASFRQQINIKALVTTQKIITQKAFQNTKILLFVVGLQIKSVEDLAFDGCTQLQRFVSHSLEHVGFQSFYNCYSMQQIDLKRVLTLENGCFQSSGLVNVEIPLVQKLGDCFSNCQSLLQIVGKNLTEIDQLELKCNVVAPKIKQDNVILKFQEFHVDKFVERKKFLQRSLQYRQNVKLIQLCKEIIIMKYE</sequence>
<dbReference type="InterPro" id="IPR032675">
    <property type="entry name" value="LRR_dom_sf"/>
</dbReference>
<dbReference type="PANTHER" id="PTHR45661:SF3">
    <property type="entry name" value="IG-LIKE DOMAIN-CONTAINING PROTEIN"/>
    <property type="match status" value="1"/>
</dbReference>
<dbReference type="SUPFAM" id="SSF52058">
    <property type="entry name" value="L domain-like"/>
    <property type="match status" value="1"/>
</dbReference>
<protein>
    <submittedName>
        <fullName evidence="1">Leucine rich repeats-containing protein</fullName>
    </submittedName>
</protein>
<proteinExistence type="predicted"/>
<accession>A0A146KDK3</accession>
<feature type="non-terminal residue" evidence="1">
    <location>
        <position position="1"/>
    </location>
</feature>
<dbReference type="EMBL" id="GDID01002841">
    <property type="protein sequence ID" value="JAP93765.1"/>
    <property type="molecule type" value="Transcribed_RNA"/>
</dbReference>
<dbReference type="Gene3D" id="3.80.10.10">
    <property type="entry name" value="Ribonuclease Inhibitor"/>
    <property type="match status" value="2"/>
</dbReference>
<reference evidence="1" key="1">
    <citation type="submission" date="2015-07" db="EMBL/GenBank/DDBJ databases">
        <title>Adaptation to a free-living lifestyle via gene acquisitions in the diplomonad Trepomonas sp. PC1.</title>
        <authorList>
            <person name="Xu F."/>
            <person name="Jerlstrom-Hultqvist J."/>
            <person name="Kolisko M."/>
            <person name="Simpson A.G.B."/>
            <person name="Roger A.J."/>
            <person name="Svard S.G."/>
            <person name="Andersson J.O."/>
        </authorList>
    </citation>
    <scope>NUCLEOTIDE SEQUENCE</scope>
    <source>
        <strain evidence="1">PC1</strain>
    </source>
</reference>
<evidence type="ECO:0000313" key="1">
    <source>
        <dbReference type="EMBL" id="JAP93765.1"/>
    </source>
</evidence>
<gene>
    <name evidence="1" type="ORF">TPC1_13819</name>
</gene>
<name>A0A146KDK3_9EUKA</name>
<dbReference type="InterPro" id="IPR053139">
    <property type="entry name" value="Surface_bspA-like"/>
</dbReference>
<dbReference type="AlphaFoldDB" id="A0A146KDK3"/>
<dbReference type="InterPro" id="IPR026906">
    <property type="entry name" value="LRR_5"/>
</dbReference>
<dbReference type="Pfam" id="PF13306">
    <property type="entry name" value="LRR_5"/>
    <property type="match status" value="2"/>
</dbReference>
<organism evidence="1">
    <name type="scientific">Trepomonas sp. PC1</name>
    <dbReference type="NCBI Taxonomy" id="1076344"/>
    <lineage>
        <taxon>Eukaryota</taxon>
        <taxon>Metamonada</taxon>
        <taxon>Diplomonadida</taxon>
        <taxon>Hexamitidae</taxon>
        <taxon>Hexamitinae</taxon>
        <taxon>Trepomonas</taxon>
    </lineage>
</organism>
<dbReference type="PANTHER" id="PTHR45661">
    <property type="entry name" value="SURFACE ANTIGEN"/>
    <property type="match status" value="1"/>
</dbReference>